<keyword evidence="3" id="KW-1185">Reference proteome</keyword>
<dbReference type="GO" id="GO:0008146">
    <property type="term" value="F:sulfotransferase activity"/>
    <property type="evidence" value="ECO:0007669"/>
    <property type="project" value="InterPro"/>
</dbReference>
<sequence length="360" mass="40757">MRVRLRRRKKSPNQGKAFHIQIGFMTCCLLILLLMLWNLNDEIDLKAPGINHPIDNHDYVPMKWPKSLSITSPAMYFIHVGKAGGMTLRMHLPVLLAKNKKELGCWKRNESNAANCLASSSNNSALTNHIRGHMHIGSSFFSPDEQDFLMNHTDTFLFSIRNPIDRVTSAFYYHQNQKIKYPLYKCFNSMNELVYSLGKDNTSECSQLARRVLQGNTTAGGAHFAYNYEYYEEKTIQKKPNHYVTAIRAEHLWQDAKDLDKMVGGTGVLQGDGQRYTHYSASVQEVSFRKAEIASKAVSSLCCVLAREMVSYTNLVSRAVNLKPSEKHVSLQKVQDQCNILISGSRSSFKQLVMDSCSSG</sequence>
<proteinExistence type="predicted"/>
<dbReference type="EMBL" id="CAKOGP040001001">
    <property type="protein sequence ID" value="CAJ1941377.1"/>
    <property type="molecule type" value="Genomic_DNA"/>
</dbReference>
<keyword evidence="1" id="KW-0472">Membrane</keyword>
<name>A0AAD2CP32_9STRA</name>
<comment type="caution">
    <text evidence="2">The sequence shown here is derived from an EMBL/GenBank/DDBJ whole genome shotgun (WGS) entry which is preliminary data.</text>
</comment>
<dbReference type="AlphaFoldDB" id="A0AAD2CP32"/>
<dbReference type="Proteomes" id="UP001295423">
    <property type="component" value="Unassembled WGS sequence"/>
</dbReference>
<reference evidence="2" key="1">
    <citation type="submission" date="2023-08" db="EMBL/GenBank/DDBJ databases">
        <authorList>
            <person name="Audoor S."/>
            <person name="Bilcke G."/>
        </authorList>
    </citation>
    <scope>NUCLEOTIDE SEQUENCE</scope>
</reference>
<dbReference type="InterPro" id="IPR027417">
    <property type="entry name" value="P-loop_NTPase"/>
</dbReference>
<dbReference type="Pfam" id="PF03567">
    <property type="entry name" value="Sulfotransfer_2"/>
    <property type="match status" value="1"/>
</dbReference>
<dbReference type="InterPro" id="IPR005331">
    <property type="entry name" value="Sulfotransferase"/>
</dbReference>
<keyword evidence="1" id="KW-1133">Transmembrane helix</keyword>
<gene>
    <name evidence="2" type="ORF">CYCCA115_LOCUS7491</name>
</gene>
<evidence type="ECO:0008006" key="4">
    <source>
        <dbReference type="Google" id="ProtNLM"/>
    </source>
</evidence>
<protein>
    <recommendedName>
        <fullName evidence="4">Sulfotransferase</fullName>
    </recommendedName>
</protein>
<evidence type="ECO:0000256" key="1">
    <source>
        <dbReference type="SAM" id="Phobius"/>
    </source>
</evidence>
<evidence type="ECO:0000313" key="2">
    <source>
        <dbReference type="EMBL" id="CAJ1941377.1"/>
    </source>
</evidence>
<keyword evidence="1" id="KW-0812">Transmembrane</keyword>
<dbReference type="GO" id="GO:0016020">
    <property type="term" value="C:membrane"/>
    <property type="evidence" value="ECO:0007669"/>
    <property type="project" value="InterPro"/>
</dbReference>
<evidence type="ECO:0000313" key="3">
    <source>
        <dbReference type="Proteomes" id="UP001295423"/>
    </source>
</evidence>
<feature type="transmembrane region" description="Helical" evidence="1">
    <location>
        <begin position="20"/>
        <end position="39"/>
    </location>
</feature>
<accession>A0AAD2CP32</accession>
<organism evidence="2 3">
    <name type="scientific">Cylindrotheca closterium</name>
    <dbReference type="NCBI Taxonomy" id="2856"/>
    <lineage>
        <taxon>Eukaryota</taxon>
        <taxon>Sar</taxon>
        <taxon>Stramenopiles</taxon>
        <taxon>Ochrophyta</taxon>
        <taxon>Bacillariophyta</taxon>
        <taxon>Bacillariophyceae</taxon>
        <taxon>Bacillariophycidae</taxon>
        <taxon>Bacillariales</taxon>
        <taxon>Bacillariaceae</taxon>
        <taxon>Cylindrotheca</taxon>
    </lineage>
</organism>
<dbReference type="Gene3D" id="3.40.50.300">
    <property type="entry name" value="P-loop containing nucleotide triphosphate hydrolases"/>
    <property type="match status" value="1"/>
</dbReference>